<sequence>MNYTGSRERRFATEVGNSHRSSVGPLYIGTNLKNYPNNETMKHNLLDNFIVGLKIHHNEEDNAARLGGISTVRSNNNYVCNISNNFRAYYANLLKMYTPRIPSAAHDGILHQACLGFVEEKGTGEKDLALESYRIEQKEFYTNATINIELSHTQQKS</sequence>
<proteinExistence type="predicted"/>
<protein>
    <submittedName>
        <fullName evidence="1">Uncharacterized protein</fullName>
    </submittedName>
</protein>
<name>A0AAV4C898_9GAST</name>
<dbReference type="Proteomes" id="UP000735302">
    <property type="component" value="Unassembled WGS sequence"/>
</dbReference>
<gene>
    <name evidence="1" type="ORF">PoB_005342900</name>
</gene>
<comment type="caution">
    <text evidence="1">The sequence shown here is derived from an EMBL/GenBank/DDBJ whole genome shotgun (WGS) entry which is preliminary data.</text>
</comment>
<dbReference type="AlphaFoldDB" id="A0AAV4C898"/>
<keyword evidence="2" id="KW-1185">Reference proteome</keyword>
<reference evidence="1 2" key="1">
    <citation type="journal article" date="2021" name="Elife">
        <title>Chloroplast acquisition without the gene transfer in kleptoplastic sea slugs, Plakobranchus ocellatus.</title>
        <authorList>
            <person name="Maeda T."/>
            <person name="Takahashi S."/>
            <person name="Yoshida T."/>
            <person name="Shimamura S."/>
            <person name="Takaki Y."/>
            <person name="Nagai Y."/>
            <person name="Toyoda A."/>
            <person name="Suzuki Y."/>
            <person name="Arimoto A."/>
            <person name="Ishii H."/>
            <person name="Satoh N."/>
            <person name="Nishiyama T."/>
            <person name="Hasebe M."/>
            <person name="Maruyama T."/>
            <person name="Minagawa J."/>
            <person name="Obokata J."/>
            <person name="Shigenobu S."/>
        </authorList>
    </citation>
    <scope>NUCLEOTIDE SEQUENCE [LARGE SCALE GENOMIC DNA]</scope>
</reference>
<accession>A0AAV4C898</accession>
<organism evidence="1 2">
    <name type="scientific">Plakobranchus ocellatus</name>
    <dbReference type="NCBI Taxonomy" id="259542"/>
    <lineage>
        <taxon>Eukaryota</taxon>
        <taxon>Metazoa</taxon>
        <taxon>Spiralia</taxon>
        <taxon>Lophotrochozoa</taxon>
        <taxon>Mollusca</taxon>
        <taxon>Gastropoda</taxon>
        <taxon>Heterobranchia</taxon>
        <taxon>Euthyneura</taxon>
        <taxon>Panpulmonata</taxon>
        <taxon>Sacoglossa</taxon>
        <taxon>Placobranchoidea</taxon>
        <taxon>Plakobranchidae</taxon>
        <taxon>Plakobranchus</taxon>
    </lineage>
</organism>
<evidence type="ECO:0000313" key="2">
    <source>
        <dbReference type="Proteomes" id="UP000735302"/>
    </source>
</evidence>
<evidence type="ECO:0000313" key="1">
    <source>
        <dbReference type="EMBL" id="GFO26924.1"/>
    </source>
</evidence>
<dbReference type="EMBL" id="BLXT01005873">
    <property type="protein sequence ID" value="GFO26924.1"/>
    <property type="molecule type" value="Genomic_DNA"/>
</dbReference>